<sequence length="177" mass="19498">MTPPLTLQPNCPQESVAANKSASTQIFGVMYITLTRLIDSMVPPQYCGGPFLLSPWAVCPRVLRNPPLVGSLTIPAGFIVFNNVLVTTKQYNFLSTHRILNPPLIPKTTKIPNIVIQHLSSAEIGTFSGLHSEHANLWIQSTQNKFTQLGYPRKIWASEIALHITGASSHFVSNCFD</sequence>
<dbReference type="EMBL" id="QTSX02005238">
    <property type="protein sequence ID" value="KAJ9060180.1"/>
    <property type="molecule type" value="Genomic_DNA"/>
</dbReference>
<gene>
    <name evidence="1" type="ORF">DSO57_1033622</name>
</gene>
<keyword evidence="2" id="KW-1185">Reference proteome</keyword>
<accession>A0ACC2SCZ9</accession>
<dbReference type="Proteomes" id="UP001165960">
    <property type="component" value="Unassembled WGS sequence"/>
</dbReference>
<comment type="caution">
    <text evidence="1">The sequence shown here is derived from an EMBL/GenBank/DDBJ whole genome shotgun (WGS) entry which is preliminary data.</text>
</comment>
<organism evidence="1 2">
    <name type="scientific">Entomophthora muscae</name>
    <dbReference type="NCBI Taxonomy" id="34485"/>
    <lineage>
        <taxon>Eukaryota</taxon>
        <taxon>Fungi</taxon>
        <taxon>Fungi incertae sedis</taxon>
        <taxon>Zoopagomycota</taxon>
        <taxon>Entomophthoromycotina</taxon>
        <taxon>Entomophthoromycetes</taxon>
        <taxon>Entomophthorales</taxon>
        <taxon>Entomophthoraceae</taxon>
        <taxon>Entomophthora</taxon>
    </lineage>
</organism>
<evidence type="ECO:0000313" key="2">
    <source>
        <dbReference type="Proteomes" id="UP001165960"/>
    </source>
</evidence>
<evidence type="ECO:0000313" key="1">
    <source>
        <dbReference type="EMBL" id="KAJ9060180.1"/>
    </source>
</evidence>
<proteinExistence type="predicted"/>
<protein>
    <submittedName>
        <fullName evidence="1">Uncharacterized protein</fullName>
    </submittedName>
</protein>
<name>A0ACC2SCZ9_9FUNG</name>
<reference evidence="1" key="1">
    <citation type="submission" date="2022-04" db="EMBL/GenBank/DDBJ databases">
        <title>Genome of the entomopathogenic fungus Entomophthora muscae.</title>
        <authorList>
            <person name="Elya C."/>
            <person name="Lovett B.R."/>
            <person name="Lee E."/>
            <person name="Macias A.M."/>
            <person name="Hajek A.E."/>
            <person name="De Bivort B.L."/>
            <person name="Kasson M.T."/>
            <person name="De Fine Licht H.H."/>
            <person name="Stajich J.E."/>
        </authorList>
    </citation>
    <scope>NUCLEOTIDE SEQUENCE</scope>
    <source>
        <strain evidence="1">Berkeley</strain>
    </source>
</reference>